<dbReference type="PANTHER" id="PTHR44688">
    <property type="entry name" value="DNA-BINDING TRANSCRIPTIONAL ACTIVATOR DEVR_DOSR"/>
    <property type="match status" value="1"/>
</dbReference>
<proteinExistence type="predicted"/>
<evidence type="ECO:0000256" key="2">
    <source>
        <dbReference type="ARBA" id="ARBA00023125"/>
    </source>
</evidence>
<dbReference type="RefSeq" id="WP_173271195.1">
    <property type="nucleotide sequence ID" value="NZ_JABMKV010000002.1"/>
</dbReference>
<dbReference type="SUPFAM" id="SSF46894">
    <property type="entry name" value="C-terminal effector domain of the bipartite response regulators"/>
    <property type="match status" value="1"/>
</dbReference>
<evidence type="ECO:0000256" key="1">
    <source>
        <dbReference type="ARBA" id="ARBA00023015"/>
    </source>
</evidence>
<dbReference type="Pfam" id="PF00196">
    <property type="entry name" value="GerE"/>
    <property type="match status" value="1"/>
</dbReference>
<name>A0ABX2DCE6_9SPHI</name>
<dbReference type="CDD" id="cd06170">
    <property type="entry name" value="LuxR_C_like"/>
    <property type="match status" value="1"/>
</dbReference>
<keyword evidence="6" id="KW-1185">Reference proteome</keyword>
<evidence type="ECO:0000313" key="6">
    <source>
        <dbReference type="Proteomes" id="UP000762110"/>
    </source>
</evidence>
<dbReference type="PRINTS" id="PR00038">
    <property type="entry name" value="HTHLUXR"/>
</dbReference>
<evidence type="ECO:0000256" key="3">
    <source>
        <dbReference type="ARBA" id="ARBA00023163"/>
    </source>
</evidence>
<protein>
    <submittedName>
        <fullName evidence="5">Response regulator transcription factor</fullName>
    </submittedName>
</protein>
<dbReference type="EMBL" id="JABMKV010000002">
    <property type="protein sequence ID" value="NQX31756.1"/>
    <property type="molecule type" value="Genomic_DNA"/>
</dbReference>
<dbReference type="Proteomes" id="UP000762110">
    <property type="component" value="Unassembled WGS sequence"/>
</dbReference>
<evidence type="ECO:0000259" key="4">
    <source>
        <dbReference type="PROSITE" id="PS50043"/>
    </source>
</evidence>
<dbReference type="InterPro" id="IPR036388">
    <property type="entry name" value="WH-like_DNA-bd_sf"/>
</dbReference>
<accession>A0ABX2DCE6</accession>
<comment type="caution">
    <text evidence="5">The sequence shown here is derived from an EMBL/GenBank/DDBJ whole genome shotgun (WGS) entry which is preliminary data.</text>
</comment>
<dbReference type="Gene3D" id="1.10.10.10">
    <property type="entry name" value="Winged helix-like DNA-binding domain superfamily/Winged helix DNA-binding domain"/>
    <property type="match status" value="1"/>
</dbReference>
<dbReference type="SMART" id="SM00421">
    <property type="entry name" value="HTH_LUXR"/>
    <property type="match status" value="1"/>
</dbReference>
<dbReference type="PANTHER" id="PTHR44688:SF16">
    <property type="entry name" value="DNA-BINDING TRANSCRIPTIONAL ACTIVATOR DEVR_DOSR"/>
    <property type="match status" value="1"/>
</dbReference>
<gene>
    <name evidence="5" type="ORF">HQN85_08470</name>
</gene>
<reference evidence="5 6" key="1">
    <citation type="submission" date="2020-05" db="EMBL/GenBank/DDBJ databases">
        <title>Description of Pedobacter foliorum sp. nov.</title>
        <authorList>
            <person name="Qi S."/>
            <person name="Carlier A."/>
            <person name="Cnockaert M."/>
            <person name="Vandamme P."/>
        </authorList>
    </citation>
    <scope>NUCLEOTIDE SEQUENCE [LARGE SCALE GENOMIC DNA]</scope>
    <source>
        <strain evidence="5 6">LMG 31300</strain>
    </source>
</reference>
<sequence>MNTKTCAKVIDILSRREVEIVKLITQEYSNEDIATYLAISKRTVETHRKNIFKKTKVKSVVGLVMLAIKSKLISA</sequence>
<feature type="domain" description="HTH luxR-type" evidence="4">
    <location>
        <begin position="6"/>
        <end position="71"/>
    </location>
</feature>
<keyword evidence="1" id="KW-0805">Transcription regulation</keyword>
<dbReference type="InterPro" id="IPR016032">
    <property type="entry name" value="Sig_transdc_resp-reg_C-effctor"/>
</dbReference>
<keyword evidence="3" id="KW-0804">Transcription</keyword>
<evidence type="ECO:0000313" key="5">
    <source>
        <dbReference type="EMBL" id="NQX31756.1"/>
    </source>
</evidence>
<dbReference type="PROSITE" id="PS50043">
    <property type="entry name" value="HTH_LUXR_2"/>
    <property type="match status" value="1"/>
</dbReference>
<dbReference type="InterPro" id="IPR000792">
    <property type="entry name" value="Tscrpt_reg_LuxR_C"/>
</dbReference>
<keyword evidence="2" id="KW-0238">DNA-binding</keyword>
<organism evidence="5 6">
    <name type="scientific">Pedobacter boryungensis</name>
    <dbReference type="NCBI Taxonomy" id="869962"/>
    <lineage>
        <taxon>Bacteria</taxon>
        <taxon>Pseudomonadati</taxon>
        <taxon>Bacteroidota</taxon>
        <taxon>Sphingobacteriia</taxon>
        <taxon>Sphingobacteriales</taxon>
        <taxon>Sphingobacteriaceae</taxon>
        <taxon>Pedobacter</taxon>
    </lineage>
</organism>